<gene>
    <name evidence="1" type="ORF">A2Y64_07990</name>
</gene>
<dbReference type="Proteomes" id="UP000177187">
    <property type="component" value="Unassembled WGS sequence"/>
</dbReference>
<protein>
    <submittedName>
        <fullName evidence="1">Uncharacterized protein</fullName>
    </submittedName>
</protein>
<sequence length="151" mass="17675">MTLLVLVAVGCRKGGPGPEAYSDREPLPQFKVHMRASGGWDFQKMKYVEWTIEYSARGEISYEYLSENELGHMDQTQAELPAWMGYDLWDELEKNDVWELVSDESVTMTGHSTYVIELSLGDRRNEFTIYAPDFHRDDRYQRVVETIQDFY</sequence>
<dbReference type="EMBL" id="MFAF01000006">
    <property type="protein sequence ID" value="OGD79588.1"/>
    <property type="molecule type" value="Genomic_DNA"/>
</dbReference>
<comment type="caution">
    <text evidence="1">The sequence shown here is derived from an EMBL/GenBank/DDBJ whole genome shotgun (WGS) entry which is preliminary data.</text>
</comment>
<dbReference type="AlphaFoldDB" id="A0A1F5FIV7"/>
<dbReference type="STRING" id="1817816.A2Y64_07990"/>
<evidence type="ECO:0000313" key="2">
    <source>
        <dbReference type="Proteomes" id="UP000177187"/>
    </source>
</evidence>
<evidence type="ECO:0000313" key="1">
    <source>
        <dbReference type="EMBL" id="OGD79588.1"/>
    </source>
</evidence>
<accession>A0A1F5FIV7</accession>
<proteinExistence type="predicted"/>
<name>A0A1F5FIV7_9BACT</name>
<reference evidence="1 2" key="1">
    <citation type="journal article" date="2016" name="Nat. Commun.">
        <title>Thousands of microbial genomes shed light on interconnected biogeochemical processes in an aquifer system.</title>
        <authorList>
            <person name="Anantharaman K."/>
            <person name="Brown C.T."/>
            <person name="Hug L.A."/>
            <person name="Sharon I."/>
            <person name="Castelle C.J."/>
            <person name="Probst A.J."/>
            <person name="Thomas B.C."/>
            <person name="Singh A."/>
            <person name="Wilkins M.J."/>
            <person name="Karaoz U."/>
            <person name="Brodie E.L."/>
            <person name="Williams K.H."/>
            <person name="Hubbard S.S."/>
            <person name="Banfield J.F."/>
        </authorList>
    </citation>
    <scope>NUCLEOTIDE SEQUENCE [LARGE SCALE GENOMIC DNA]</scope>
</reference>
<organism evidence="1 2">
    <name type="scientific">Candidatus Coatesbacteria bacterium RBG_13_66_14</name>
    <dbReference type="NCBI Taxonomy" id="1817816"/>
    <lineage>
        <taxon>Bacteria</taxon>
        <taxon>Candidatus Coatesiibacteriota</taxon>
    </lineage>
</organism>